<gene>
    <name evidence="1" type="ORF">E3N88_31494</name>
</gene>
<protein>
    <submittedName>
        <fullName evidence="1">Uncharacterized protein</fullName>
    </submittedName>
</protein>
<evidence type="ECO:0000313" key="2">
    <source>
        <dbReference type="Proteomes" id="UP000326396"/>
    </source>
</evidence>
<organism evidence="1 2">
    <name type="scientific">Mikania micrantha</name>
    <name type="common">bitter vine</name>
    <dbReference type="NCBI Taxonomy" id="192012"/>
    <lineage>
        <taxon>Eukaryota</taxon>
        <taxon>Viridiplantae</taxon>
        <taxon>Streptophyta</taxon>
        <taxon>Embryophyta</taxon>
        <taxon>Tracheophyta</taxon>
        <taxon>Spermatophyta</taxon>
        <taxon>Magnoliopsida</taxon>
        <taxon>eudicotyledons</taxon>
        <taxon>Gunneridae</taxon>
        <taxon>Pentapetalae</taxon>
        <taxon>asterids</taxon>
        <taxon>campanulids</taxon>
        <taxon>Asterales</taxon>
        <taxon>Asteraceae</taxon>
        <taxon>Asteroideae</taxon>
        <taxon>Heliantheae alliance</taxon>
        <taxon>Eupatorieae</taxon>
        <taxon>Mikania</taxon>
    </lineage>
</organism>
<dbReference type="InterPro" id="IPR008581">
    <property type="entry name" value="DUF863_pln"/>
</dbReference>
<dbReference type="AlphaFoldDB" id="A0A5N6MPR8"/>
<keyword evidence="2" id="KW-1185">Reference proteome</keyword>
<evidence type="ECO:0000313" key="1">
    <source>
        <dbReference type="EMBL" id="KAD3642270.1"/>
    </source>
</evidence>
<dbReference type="Pfam" id="PF05904">
    <property type="entry name" value="DUF863"/>
    <property type="match status" value="1"/>
</dbReference>
<reference evidence="1 2" key="1">
    <citation type="submission" date="2019-05" db="EMBL/GenBank/DDBJ databases">
        <title>Mikania micrantha, genome provides insights into the molecular mechanism of rapid growth.</title>
        <authorList>
            <person name="Liu B."/>
        </authorList>
    </citation>
    <scope>NUCLEOTIDE SEQUENCE [LARGE SCALE GENOMIC DNA]</scope>
    <source>
        <strain evidence="1">NLD-2019</strain>
        <tissue evidence="1">Leaf</tissue>
    </source>
</reference>
<dbReference type="Proteomes" id="UP000326396">
    <property type="component" value="Linkage Group LG5"/>
</dbReference>
<comment type="caution">
    <text evidence="1">The sequence shown here is derived from an EMBL/GenBank/DDBJ whole genome shotgun (WGS) entry which is preliminary data.</text>
</comment>
<sequence length="137" mass="15523">MASATCEIDEYEMLTLHLEYTEEKDYMPMQLVLDYQEPNEVEPDLTSCRPRRGQAGRVWPLGDFQKDILPGNRTECGASKQFSSVEGLGLDERSLTGWGNRRQRYTAAGHSVATYDNAIGRYHAKAPSHCLYGVKYI</sequence>
<dbReference type="EMBL" id="SZYD01000015">
    <property type="protein sequence ID" value="KAD3642270.1"/>
    <property type="molecule type" value="Genomic_DNA"/>
</dbReference>
<name>A0A5N6MPR8_9ASTR</name>
<accession>A0A5N6MPR8</accession>
<proteinExistence type="predicted"/>